<dbReference type="PRINTS" id="PR00783">
    <property type="entry name" value="MINTRINSICP"/>
</dbReference>
<keyword evidence="7" id="KW-0732">Signal</keyword>
<gene>
    <name evidence="8" type="ORF">ACJRO7_025730</name>
</gene>
<keyword evidence="5" id="KW-0813">Transport</keyword>
<reference evidence="8 9" key="1">
    <citation type="submission" date="2024-11" db="EMBL/GenBank/DDBJ databases">
        <title>Chromosome-level genome assembly of Eucalyptus globulus Labill. provides insights into its genome evolution.</title>
        <authorList>
            <person name="Li X."/>
        </authorList>
    </citation>
    <scope>NUCLEOTIDE SEQUENCE [LARGE SCALE GENOMIC DNA]</scope>
    <source>
        <strain evidence="8">CL2024</strain>
        <tissue evidence="8">Fresh tender leaves</tissue>
    </source>
</reference>
<comment type="caution">
    <text evidence="8">The sequence shown here is derived from an EMBL/GenBank/DDBJ whole genome shotgun (WGS) entry which is preliminary data.</text>
</comment>
<proteinExistence type="inferred from homology"/>
<feature type="signal peptide" evidence="7">
    <location>
        <begin position="1"/>
        <end position="16"/>
    </location>
</feature>
<dbReference type="Pfam" id="PF00230">
    <property type="entry name" value="MIP"/>
    <property type="match status" value="1"/>
</dbReference>
<dbReference type="PANTHER" id="PTHR45687">
    <property type="entry name" value="AQUAPORIN OR AQUAGLYCEROPORIN RELATED"/>
    <property type="match status" value="1"/>
</dbReference>
<evidence type="ECO:0000256" key="6">
    <source>
        <dbReference type="SAM" id="Phobius"/>
    </source>
</evidence>
<evidence type="ECO:0000313" key="8">
    <source>
        <dbReference type="EMBL" id="KAL3736843.1"/>
    </source>
</evidence>
<keyword evidence="9" id="KW-1185">Reference proteome</keyword>
<keyword evidence="2 5" id="KW-0812">Transmembrane</keyword>
<dbReference type="AlphaFoldDB" id="A0ABD3KB04"/>
<feature type="chain" id="PRO_5044812157" description="Aquaporin" evidence="7">
    <location>
        <begin position="17"/>
        <end position="152"/>
    </location>
</feature>
<evidence type="ECO:0000256" key="2">
    <source>
        <dbReference type="ARBA" id="ARBA00022692"/>
    </source>
</evidence>
<evidence type="ECO:0008006" key="10">
    <source>
        <dbReference type="Google" id="ProtNLM"/>
    </source>
</evidence>
<dbReference type="Gene3D" id="1.20.1080.10">
    <property type="entry name" value="Glycerol uptake facilitator protein"/>
    <property type="match status" value="1"/>
</dbReference>
<dbReference type="InterPro" id="IPR023271">
    <property type="entry name" value="Aquaporin-like"/>
</dbReference>
<feature type="transmembrane region" description="Helical" evidence="6">
    <location>
        <begin position="72"/>
        <end position="90"/>
    </location>
</feature>
<organism evidence="8 9">
    <name type="scientific">Eucalyptus globulus</name>
    <name type="common">Tasmanian blue gum</name>
    <dbReference type="NCBI Taxonomy" id="34317"/>
    <lineage>
        <taxon>Eukaryota</taxon>
        <taxon>Viridiplantae</taxon>
        <taxon>Streptophyta</taxon>
        <taxon>Embryophyta</taxon>
        <taxon>Tracheophyta</taxon>
        <taxon>Spermatophyta</taxon>
        <taxon>Magnoliopsida</taxon>
        <taxon>eudicotyledons</taxon>
        <taxon>Gunneridae</taxon>
        <taxon>Pentapetalae</taxon>
        <taxon>rosids</taxon>
        <taxon>malvids</taxon>
        <taxon>Myrtales</taxon>
        <taxon>Myrtaceae</taxon>
        <taxon>Myrtoideae</taxon>
        <taxon>Eucalypteae</taxon>
        <taxon>Eucalyptus</taxon>
    </lineage>
</organism>
<dbReference type="InterPro" id="IPR000425">
    <property type="entry name" value="MIP"/>
</dbReference>
<dbReference type="Proteomes" id="UP001634007">
    <property type="component" value="Unassembled WGS sequence"/>
</dbReference>
<dbReference type="SUPFAM" id="SSF81338">
    <property type="entry name" value="Aquaporin-like"/>
    <property type="match status" value="1"/>
</dbReference>
<evidence type="ECO:0000256" key="7">
    <source>
        <dbReference type="SAM" id="SignalP"/>
    </source>
</evidence>
<evidence type="ECO:0000256" key="4">
    <source>
        <dbReference type="ARBA" id="ARBA00023136"/>
    </source>
</evidence>
<evidence type="ECO:0000256" key="3">
    <source>
        <dbReference type="ARBA" id="ARBA00022989"/>
    </source>
</evidence>
<evidence type="ECO:0000313" key="9">
    <source>
        <dbReference type="Proteomes" id="UP001634007"/>
    </source>
</evidence>
<evidence type="ECO:0000256" key="5">
    <source>
        <dbReference type="RuleBase" id="RU000477"/>
    </source>
</evidence>
<keyword evidence="4 6" id="KW-0472">Membrane</keyword>
<comment type="similarity">
    <text evidence="5">Belongs to the MIP/aquaporin (TC 1.A.8) family.</text>
</comment>
<name>A0ABD3KB04_EUCGL</name>
<dbReference type="EMBL" id="JBJKBG010000006">
    <property type="protein sequence ID" value="KAL3736843.1"/>
    <property type="molecule type" value="Genomic_DNA"/>
</dbReference>
<accession>A0ABD3KB04</accession>
<sequence>MASTLLLFISITTIISQKKQPHSSDGVLVTAWAVGGTTFVMIFSIAGISGACMNPAVTFGYFLARKISLNRAVCYVIVQCLGAVTGVALVRNSMEHDFYSFGGGANVVAPGYRRGTALLAEAMGSFLVAKQLITEMWASVSLLIASVAVNTV</sequence>
<dbReference type="InterPro" id="IPR034294">
    <property type="entry name" value="Aquaporin_transptr"/>
</dbReference>
<comment type="subcellular location">
    <subcellularLocation>
        <location evidence="1">Membrane</location>
        <topology evidence="1">Multi-pass membrane protein</topology>
    </subcellularLocation>
</comment>
<dbReference type="GO" id="GO:0016020">
    <property type="term" value="C:membrane"/>
    <property type="evidence" value="ECO:0007669"/>
    <property type="project" value="UniProtKB-SubCell"/>
</dbReference>
<evidence type="ECO:0000256" key="1">
    <source>
        <dbReference type="ARBA" id="ARBA00004141"/>
    </source>
</evidence>
<keyword evidence="3 6" id="KW-1133">Transmembrane helix</keyword>
<feature type="transmembrane region" description="Helical" evidence="6">
    <location>
        <begin position="26"/>
        <end position="51"/>
    </location>
</feature>
<protein>
    <recommendedName>
        <fullName evidence="10">Aquaporin</fullName>
    </recommendedName>
</protein>